<feature type="region of interest" description="Disordered" evidence="4">
    <location>
        <begin position="240"/>
        <end position="271"/>
    </location>
</feature>
<dbReference type="CDD" id="cd03224">
    <property type="entry name" value="ABC_TM1139_LivF_branched"/>
    <property type="match status" value="1"/>
</dbReference>
<name>A0ABX8ECB8_9ACTN</name>
<reference evidence="6 7" key="1">
    <citation type="submission" date="2021-05" db="EMBL/GenBank/DDBJ databases">
        <title>Complete genome of Nocardioides aquaticus KCTC 9944T isolated from meromictic and hypersaline Ekho Lake, Antarctica.</title>
        <authorList>
            <person name="Hwang K."/>
            <person name="Kim K.M."/>
            <person name="Choe H."/>
        </authorList>
    </citation>
    <scope>NUCLEOTIDE SEQUENCE [LARGE SCALE GENOMIC DNA]</scope>
    <source>
        <strain evidence="6 7">KCTC 9944</strain>
    </source>
</reference>
<evidence type="ECO:0000256" key="2">
    <source>
        <dbReference type="ARBA" id="ARBA00022448"/>
    </source>
</evidence>
<evidence type="ECO:0000256" key="4">
    <source>
        <dbReference type="SAM" id="MobiDB-lite"/>
    </source>
</evidence>
<dbReference type="InterPro" id="IPR003439">
    <property type="entry name" value="ABC_transporter-like_ATP-bd"/>
</dbReference>
<evidence type="ECO:0000256" key="1">
    <source>
        <dbReference type="ARBA" id="ARBA00005417"/>
    </source>
</evidence>
<accession>A0ABX8ECB8</accession>
<dbReference type="Proteomes" id="UP000679307">
    <property type="component" value="Chromosome"/>
</dbReference>
<protein>
    <submittedName>
        <fullName evidence="6">High-affinity branched-chain amino acid transport ATP-binding protein LivF</fullName>
    </submittedName>
</protein>
<evidence type="ECO:0000256" key="3">
    <source>
        <dbReference type="ARBA" id="ARBA00022970"/>
    </source>
</evidence>
<dbReference type="GO" id="GO:0005524">
    <property type="term" value="F:ATP binding"/>
    <property type="evidence" value="ECO:0007669"/>
    <property type="project" value="UniProtKB-KW"/>
</dbReference>
<dbReference type="EMBL" id="CP075371">
    <property type="protein sequence ID" value="QVT77861.1"/>
    <property type="molecule type" value="Genomic_DNA"/>
</dbReference>
<keyword evidence="6" id="KW-0067">ATP-binding</keyword>
<keyword evidence="3" id="KW-0029">Amino-acid transport</keyword>
<feature type="domain" description="ABC transporter" evidence="5">
    <location>
        <begin position="2"/>
        <end position="239"/>
    </location>
</feature>
<proteinExistence type="inferred from homology"/>
<keyword evidence="7" id="KW-1185">Reference proteome</keyword>
<dbReference type="InterPro" id="IPR003593">
    <property type="entry name" value="AAA+_ATPase"/>
</dbReference>
<evidence type="ECO:0000313" key="7">
    <source>
        <dbReference type="Proteomes" id="UP000679307"/>
    </source>
</evidence>
<dbReference type="PANTHER" id="PTHR43820">
    <property type="entry name" value="HIGH-AFFINITY BRANCHED-CHAIN AMINO ACID TRANSPORT ATP-BINDING PROTEIN LIVF"/>
    <property type="match status" value="1"/>
</dbReference>
<dbReference type="PROSITE" id="PS00211">
    <property type="entry name" value="ABC_TRANSPORTER_1"/>
    <property type="match status" value="1"/>
</dbReference>
<evidence type="ECO:0000259" key="5">
    <source>
        <dbReference type="PROSITE" id="PS50893"/>
    </source>
</evidence>
<keyword evidence="2" id="KW-0813">Transport</keyword>
<dbReference type="InterPro" id="IPR052156">
    <property type="entry name" value="BCAA_Transport_ATP-bd_LivF"/>
</dbReference>
<sequence>MLSITDLVTGYGTSTRVLDHVDLAVRPGTVVAVLGSNGAGKSTLLRAISGTLGMHGGSIRSGSIEFEGQALHRLAPAAVTRAGVVQSPEGRQVFGRMTVEENLAVGGLTTPRARRSASRDRVMDLFPRLAERSRQRAGLLSGGEQQMLAIGRALMAEPKVLLLDEPSLGLAPLLIDQIGQIVTTINEQGTPVVLVEQNAAMALRVAHDAVALEVGRVAIRGTAAELAGSDAVKALYLGGHGGTDHGDDPDEDAGTDQQRRTSRPTLTRWTR</sequence>
<dbReference type="PROSITE" id="PS50893">
    <property type="entry name" value="ABC_TRANSPORTER_2"/>
    <property type="match status" value="1"/>
</dbReference>
<dbReference type="PANTHER" id="PTHR43820:SF4">
    <property type="entry name" value="HIGH-AFFINITY BRANCHED-CHAIN AMINO ACID TRANSPORT ATP-BINDING PROTEIN LIVF"/>
    <property type="match status" value="1"/>
</dbReference>
<evidence type="ECO:0000313" key="6">
    <source>
        <dbReference type="EMBL" id="QVT77861.1"/>
    </source>
</evidence>
<dbReference type="Pfam" id="PF00005">
    <property type="entry name" value="ABC_tran"/>
    <property type="match status" value="1"/>
</dbReference>
<dbReference type="SMART" id="SM00382">
    <property type="entry name" value="AAA"/>
    <property type="match status" value="1"/>
</dbReference>
<gene>
    <name evidence="6" type="primary">livF_2</name>
    <name evidence="6" type="ORF">ENKNEFLB_00230</name>
</gene>
<keyword evidence="6" id="KW-0547">Nucleotide-binding</keyword>
<dbReference type="RefSeq" id="WP_425543650.1">
    <property type="nucleotide sequence ID" value="NZ_BAAAHS010000040.1"/>
</dbReference>
<organism evidence="6 7">
    <name type="scientific">Nocardioides aquaticus</name>
    <dbReference type="NCBI Taxonomy" id="160826"/>
    <lineage>
        <taxon>Bacteria</taxon>
        <taxon>Bacillati</taxon>
        <taxon>Actinomycetota</taxon>
        <taxon>Actinomycetes</taxon>
        <taxon>Propionibacteriales</taxon>
        <taxon>Nocardioidaceae</taxon>
        <taxon>Nocardioides</taxon>
    </lineage>
</organism>
<dbReference type="InterPro" id="IPR017871">
    <property type="entry name" value="ABC_transporter-like_CS"/>
</dbReference>
<comment type="similarity">
    <text evidence="1">Belongs to the ABC transporter superfamily.</text>
</comment>